<dbReference type="RefSeq" id="WP_090702925.1">
    <property type="nucleotide sequence ID" value="NZ_FOSP01000047.1"/>
</dbReference>
<evidence type="ECO:0008006" key="3">
    <source>
        <dbReference type="Google" id="ProtNLM"/>
    </source>
</evidence>
<reference evidence="2" key="1">
    <citation type="submission" date="2016-10" db="EMBL/GenBank/DDBJ databases">
        <authorList>
            <person name="Varghese N."/>
            <person name="Submissions S."/>
        </authorList>
    </citation>
    <scope>NUCLEOTIDE SEQUENCE [LARGE SCALE GENOMIC DNA]</scope>
    <source>
        <strain evidence="2">Nm69</strain>
    </source>
</reference>
<keyword evidence="2" id="KW-1185">Reference proteome</keyword>
<dbReference type="EMBL" id="FOSP01000047">
    <property type="protein sequence ID" value="SFL24836.1"/>
    <property type="molecule type" value="Genomic_DNA"/>
</dbReference>
<name>A0A1I4G6X5_9PROT</name>
<proteinExistence type="predicted"/>
<protein>
    <recommendedName>
        <fullName evidence="3">HTH OST-type domain-containing protein</fullName>
    </recommendedName>
</protein>
<evidence type="ECO:0000313" key="1">
    <source>
        <dbReference type="EMBL" id="SFL24836.1"/>
    </source>
</evidence>
<dbReference type="Proteomes" id="UP000199533">
    <property type="component" value="Unassembled WGS sequence"/>
</dbReference>
<sequence>MGSDQQITSQKPTDEVLRKIGRNLLIFQSIEYMLKIILGNSRLQGYVHELTDNKEHRAYGIQKDMLGILIQRYVNEILSDPDEEQHGPQDLSSPWLFSAFKISGDEKFYEFQCRNLELVRKERNQLVHHFLPYWQPDSREQLIVASNYLDEQREKILPAREHLKSVFETMNQIFQEQVDFFASEEFGQHFNLMMLQSSSLIQLFCNISTRINRADGWTCLAHAGKLVHEEAPDEVSKMKAKYGYGSFKKLLVVSKCFELFEDSMPSGGFRTFYRLR</sequence>
<dbReference type="AlphaFoldDB" id="A0A1I4G6X5"/>
<organism evidence="1 2">
    <name type="scientific">Nitrosomonas aestuarii</name>
    <dbReference type="NCBI Taxonomy" id="52441"/>
    <lineage>
        <taxon>Bacteria</taxon>
        <taxon>Pseudomonadati</taxon>
        <taxon>Pseudomonadota</taxon>
        <taxon>Betaproteobacteria</taxon>
        <taxon>Nitrosomonadales</taxon>
        <taxon>Nitrosomonadaceae</taxon>
        <taxon>Nitrosomonas</taxon>
    </lineage>
</organism>
<evidence type="ECO:0000313" key="2">
    <source>
        <dbReference type="Proteomes" id="UP000199533"/>
    </source>
</evidence>
<dbReference type="STRING" id="52441.SAMN05216302_104715"/>
<accession>A0A1I4G6X5</accession>
<gene>
    <name evidence="1" type="ORF">SAMN05216302_104715</name>
</gene>
<dbReference type="OrthoDB" id="571278at2"/>